<dbReference type="Proteomes" id="UP001378592">
    <property type="component" value="Unassembled WGS sequence"/>
</dbReference>
<sequence length="123" mass="14458">MKPLIIVFLCLSAICLAKDKDKNLLKKCYKKFKNADPNDQNGRTHDSKCLLHCILEAKKQMSGNKIDHERVMKEVEEYPPWRSEEYYKRDLEKCKLLTPSPDPCQTAYEYQRCILAAYGIRKE</sequence>
<keyword evidence="3" id="KW-1185">Reference proteome</keyword>
<dbReference type="InterPro" id="IPR006170">
    <property type="entry name" value="PBP/GOBP"/>
</dbReference>
<dbReference type="Pfam" id="PF01395">
    <property type="entry name" value="PBP_GOBP"/>
    <property type="match status" value="1"/>
</dbReference>
<accession>A0AAN9VSW8</accession>
<evidence type="ECO:0000313" key="2">
    <source>
        <dbReference type="EMBL" id="KAK7870859.1"/>
    </source>
</evidence>
<feature type="signal peptide" evidence="1">
    <location>
        <begin position="1"/>
        <end position="17"/>
    </location>
</feature>
<proteinExistence type="predicted"/>
<protein>
    <recommendedName>
        <fullName evidence="4">Odorant binding protein</fullName>
    </recommendedName>
</protein>
<name>A0AAN9VSW8_9ORTH</name>
<dbReference type="GO" id="GO:0005549">
    <property type="term" value="F:odorant binding"/>
    <property type="evidence" value="ECO:0007669"/>
    <property type="project" value="InterPro"/>
</dbReference>
<dbReference type="AlphaFoldDB" id="A0AAN9VSW8"/>
<comment type="caution">
    <text evidence="2">The sequence shown here is derived from an EMBL/GenBank/DDBJ whole genome shotgun (WGS) entry which is preliminary data.</text>
</comment>
<keyword evidence="1" id="KW-0732">Signal</keyword>
<dbReference type="InterPro" id="IPR036728">
    <property type="entry name" value="PBP_GOBP_sf"/>
</dbReference>
<dbReference type="SUPFAM" id="SSF47565">
    <property type="entry name" value="Insect pheromone/odorant-binding proteins"/>
    <property type="match status" value="1"/>
</dbReference>
<evidence type="ECO:0000256" key="1">
    <source>
        <dbReference type="SAM" id="SignalP"/>
    </source>
</evidence>
<dbReference type="EMBL" id="JAZDUA010000050">
    <property type="protein sequence ID" value="KAK7870859.1"/>
    <property type="molecule type" value="Genomic_DNA"/>
</dbReference>
<reference evidence="2 3" key="1">
    <citation type="submission" date="2024-03" db="EMBL/GenBank/DDBJ databases">
        <title>The genome assembly and annotation of the cricket Gryllus longicercus Weissman &amp; Gray.</title>
        <authorList>
            <person name="Szrajer S."/>
            <person name="Gray D."/>
            <person name="Ylla G."/>
        </authorList>
    </citation>
    <scope>NUCLEOTIDE SEQUENCE [LARGE SCALE GENOMIC DNA]</scope>
    <source>
        <strain evidence="2">DAG 2021-001</strain>
        <tissue evidence="2">Whole body minus gut</tissue>
    </source>
</reference>
<feature type="chain" id="PRO_5043009034" description="Odorant binding protein" evidence="1">
    <location>
        <begin position="18"/>
        <end position="123"/>
    </location>
</feature>
<organism evidence="2 3">
    <name type="scientific">Gryllus longicercus</name>
    <dbReference type="NCBI Taxonomy" id="2509291"/>
    <lineage>
        <taxon>Eukaryota</taxon>
        <taxon>Metazoa</taxon>
        <taxon>Ecdysozoa</taxon>
        <taxon>Arthropoda</taxon>
        <taxon>Hexapoda</taxon>
        <taxon>Insecta</taxon>
        <taxon>Pterygota</taxon>
        <taxon>Neoptera</taxon>
        <taxon>Polyneoptera</taxon>
        <taxon>Orthoptera</taxon>
        <taxon>Ensifera</taxon>
        <taxon>Gryllidea</taxon>
        <taxon>Grylloidea</taxon>
        <taxon>Gryllidae</taxon>
        <taxon>Gryllinae</taxon>
        <taxon>Gryllus</taxon>
    </lineage>
</organism>
<evidence type="ECO:0000313" key="3">
    <source>
        <dbReference type="Proteomes" id="UP001378592"/>
    </source>
</evidence>
<gene>
    <name evidence="2" type="ORF">R5R35_011246</name>
</gene>
<dbReference type="Gene3D" id="1.10.238.20">
    <property type="entry name" value="Pheromone/general odorant binding protein domain"/>
    <property type="match status" value="1"/>
</dbReference>
<dbReference type="CDD" id="cd23992">
    <property type="entry name" value="PBP_GOBP"/>
    <property type="match status" value="1"/>
</dbReference>
<evidence type="ECO:0008006" key="4">
    <source>
        <dbReference type="Google" id="ProtNLM"/>
    </source>
</evidence>